<gene>
    <name evidence="1" type="ORF">G210_2244</name>
</gene>
<comment type="caution">
    <text evidence="1">The sequence shown here is derived from an EMBL/GenBank/DDBJ whole genome shotgun (WGS) entry which is preliminary data.</text>
</comment>
<dbReference type="EMBL" id="AOGT01001582">
    <property type="protein sequence ID" value="EMG47430.1"/>
    <property type="molecule type" value="Genomic_DNA"/>
</dbReference>
<dbReference type="HOGENOM" id="CLU_1383992_0_0_1"/>
<evidence type="ECO:0000313" key="1">
    <source>
        <dbReference type="EMBL" id="EMG47430.1"/>
    </source>
</evidence>
<proteinExistence type="predicted"/>
<reference evidence="1 2" key="1">
    <citation type="submission" date="2013-02" db="EMBL/GenBank/DDBJ databases">
        <title>Genome sequence of Candida maltosa Xu316, a potential industrial strain for xylitol and ethanol production.</title>
        <authorList>
            <person name="Yu J."/>
            <person name="Wang Q."/>
            <person name="Geng X."/>
            <person name="Bao W."/>
            <person name="He P."/>
            <person name="Cai J."/>
        </authorList>
    </citation>
    <scope>NUCLEOTIDE SEQUENCE [LARGE SCALE GENOMIC DNA]</scope>
    <source>
        <strain evidence="2">Xu316</strain>
    </source>
</reference>
<dbReference type="AlphaFoldDB" id="M3JWY1"/>
<organism evidence="1 2">
    <name type="scientific">Candida maltosa (strain Xu316)</name>
    <name type="common">Yeast</name>
    <dbReference type="NCBI Taxonomy" id="1245528"/>
    <lineage>
        <taxon>Eukaryota</taxon>
        <taxon>Fungi</taxon>
        <taxon>Dikarya</taxon>
        <taxon>Ascomycota</taxon>
        <taxon>Saccharomycotina</taxon>
        <taxon>Pichiomycetes</taxon>
        <taxon>Debaryomycetaceae</taxon>
        <taxon>Candida/Lodderomyces clade</taxon>
        <taxon>Candida</taxon>
    </lineage>
</organism>
<dbReference type="Proteomes" id="UP000011777">
    <property type="component" value="Unassembled WGS sequence"/>
</dbReference>
<dbReference type="OMA" id="PFARIHT"/>
<accession>M3JWY1</accession>
<name>M3JWY1_CANMX</name>
<keyword evidence="2" id="KW-1185">Reference proteome</keyword>
<dbReference type="OrthoDB" id="4013762at2759"/>
<sequence>MGKQSIKPTVPFTRIDSNVYENSPNLIQRTHSIVRNAASNRELSNSSNEVFFEASPVLEEPVYFPSLLDETNYPSISVKVQPHMTKPLTDCPLTLQNIVSTNIHAFPLHDEIENKDESTLARILEHEMNESDNKSSWFSWFSPDTSWNDLINHVQEPVKELHYEEVYLDQVFKQIYYL</sequence>
<protein>
    <submittedName>
        <fullName evidence="1">Uncharacterized protein</fullName>
    </submittedName>
</protein>
<evidence type="ECO:0000313" key="2">
    <source>
        <dbReference type="Proteomes" id="UP000011777"/>
    </source>
</evidence>